<dbReference type="Proteomes" id="UP000285693">
    <property type="component" value="Unassembled WGS sequence"/>
</dbReference>
<sequence length="108" mass="13521">MERHFFRLIIKTNVAYLPLKRHLFYPVFFYNINNVIIFNIFRQVRHNGFRCFNCKTLSKYRNFFYYFDTLIIYGMFYRFGLIDVPDEVKENMRKNDRSNKKQKKHQKI</sequence>
<dbReference type="Proteomes" id="UP000284579">
    <property type="component" value="Unassembled WGS sequence"/>
</dbReference>
<evidence type="ECO:0000313" key="4">
    <source>
        <dbReference type="EMBL" id="RHG62852.1"/>
    </source>
</evidence>
<evidence type="ECO:0000256" key="1">
    <source>
        <dbReference type="SAM" id="Phobius"/>
    </source>
</evidence>
<feature type="transmembrane region" description="Helical" evidence="1">
    <location>
        <begin position="23"/>
        <end position="42"/>
    </location>
</feature>
<dbReference type="EMBL" id="QRXY01000002">
    <property type="protein sequence ID" value="RGU47269.1"/>
    <property type="molecule type" value="Genomic_DNA"/>
</dbReference>
<keyword evidence="1" id="KW-1133">Transmembrane helix</keyword>
<gene>
    <name evidence="4" type="ORF">DW252_00230</name>
    <name evidence="3" type="ORF">DW656_00915</name>
    <name evidence="2" type="ORF">DWW65_02470</name>
</gene>
<feature type="transmembrane region" description="Helical" evidence="1">
    <location>
        <begin position="63"/>
        <end position="82"/>
    </location>
</feature>
<accession>A0A3R6BUV6</accession>
<protein>
    <submittedName>
        <fullName evidence="2">Uncharacterized protein</fullName>
    </submittedName>
</protein>
<comment type="caution">
    <text evidence="2">The sequence shown here is derived from an EMBL/GenBank/DDBJ whole genome shotgun (WGS) entry which is preliminary data.</text>
</comment>
<evidence type="ECO:0000313" key="2">
    <source>
        <dbReference type="EMBL" id="RGU47269.1"/>
    </source>
</evidence>
<dbReference type="EMBL" id="QRIM01000001">
    <property type="protein sequence ID" value="RHG62852.1"/>
    <property type="molecule type" value="Genomic_DNA"/>
</dbReference>
<name>A0A3R6BUV6_9FIRM</name>
<evidence type="ECO:0000313" key="7">
    <source>
        <dbReference type="Proteomes" id="UP000286595"/>
    </source>
</evidence>
<reference evidence="5 6" key="1">
    <citation type="submission" date="2018-08" db="EMBL/GenBank/DDBJ databases">
        <title>A genome reference for cultivated species of the human gut microbiota.</title>
        <authorList>
            <person name="Zou Y."/>
            <person name="Xue W."/>
            <person name="Luo G."/>
        </authorList>
    </citation>
    <scope>NUCLEOTIDE SEQUENCE [LARGE SCALE GENOMIC DNA]</scope>
    <source>
        <strain evidence="2 6">AF16-31</strain>
        <strain evidence="4 7">AM22-12LB</strain>
        <strain evidence="3 5">AM23-3</strain>
    </source>
</reference>
<keyword evidence="1" id="KW-0472">Membrane</keyword>
<dbReference type="Proteomes" id="UP000286595">
    <property type="component" value="Unassembled WGS sequence"/>
</dbReference>
<evidence type="ECO:0000313" key="5">
    <source>
        <dbReference type="Proteomes" id="UP000284579"/>
    </source>
</evidence>
<dbReference type="EMBL" id="QRHO01000001">
    <property type="protein sequence ID" value="RHF85866.1"/>
    <property type="molecule type" value="Genomic_DNA"/>
</dbReference>
<evidence type="ECO:0000313" key="6">
    <source>
        <dbReference type="Proteomes" id="UP000285693"/>
    </source>
</evidence>
<proteinExistence type="predicted"/>
<dbReference type="AlphaFoldDB" id="A0A3R6BUV6"/>
<keyword evidence="1" id="KW-0812">Transmembrane</keyword>
<organism evidence="2 6">
    <name type="scientific">Coprococcus comes</name>
    <dbReference type="NCBI Taxonomy" id="410072"/>
    <lineage>
        <taxon>Bacteria</taxon>
        <taxon>Bacillati</taxon>
        <taxon>Bacillota</taxon>
        <taxon>Clostridia</taxon>
        <taxon>Lachnospirales</taxon>
        <taxon>Lachnospiraceae</taxon>
        <taxon>Coprococcus</taxon>
    </lineage>
</organism>
<evidence type="ECO:0000313" key="3">
    <source>
        <dbReference type="EMBL" id="RHF85866.1"/>
    </source>
</evidence>